<evidence type="ECO:0000313" key="1">
    <source>
        <dbReference type="EMBL" id="QQK78437.1"/>
    </source>
</evidence>
<sequence length="23" mass="2949">MIFIPKYRRKVFFKGFRTKLDEK</sequence>
<name>A0A7T7CDW7_9BACI</name>
<dbReference type="EMBL" id="CP054705">
    <property type="protein sequence ID" value="QQK78437.1"/>
    <property type="molecule type" value="Genomic_DNA"/>
</dbReference>
<dbReference type="KEGG" id="scia:HUG15_20725"/>
<keyword evidence="2" id="KW-1185">Reference proteome</keyword>
<organism evidence="1 2">
    <name type="scientific">Salicibibacter cibarius</name>
    <dbReference type="NCBI Taxonomy" id="2743000"/>
    <lineage>
        <taxon>Bacteria</taxon>
        <taxon>Bacillati</taxon>
        <taxon>Bacillota</taxon>
        <taxon>Bacilli</taxon>
        <taxon>Bacillales</taxon>
        <taxon>Bacillaceae</taxon>
        <taxon>Salicibibacter</taxon>
    </lineage>
</organism>
<evidence type="ECO:0000313" key="2">
    <source>
        <dbReference type="Proteomes" id="UP000595823"/>
    </source>
</evidence>
<dbReference type="RefSeq" id="WP_200129087.1">
    <property type="nucleotide sequence ID" value="NZ_CP054705.1"/>
</dbReference>
<accession>A0A7T7CDW7</accession>
<protein>
    <submittedName>
        <fullName evidence="1">Uncharacterized protein</fullName>
    </submittedName>
</protein>
<reference evidence="1 2" key="1">
    <citation type="submission" date="2020-06" db="EMBL/GenBank/DDBJ databases">
        <title>Genomic analysis of Salicibibacter sp. NKC5-3.</title>
        <authorList>
            <person name="Oh Y.J."/>
        </authorList>
    </citation>
    <scope>NUCLEOTIDE SEQUENCE [LARGE SCALE GENOMIC DNA]</scope>
    <source>
        <strain evidence="1 2">NKC5-3</strain>
    </source>
</reference>
<dbReference type="AlphaFoldDB" id="A0A7T7CDW7"/>
<proteinExistence type="predicted"/>
<gene>
    <name evidence="1" type="ORF">HUG15_20725</name>
</gene>
<dbReference type="Proteomes" id="UP000595823">
    <property type="component" value="Chromosome"/>
</dbReference>